<reference evidence="1 2" key="1">
    <citation type="submission" date="2021-06" db="EMBL/GenBank/DDBJ databases">
        <authorList>
            <person name="Kallberg Y."/>
            <person name="Tangrot J."/>
            <person name="Rosling A."/>
        </authorList>
    </citation>
    <scope>NUCLEOTIDE SEQUENCE [LARGE SCALE GENOMIC DNA]</scope>
    <source>
        <strain evidence="1 2">120-4 pot B 10/14</strain>
    </source>
</reference>
<dbReference type="Proteomes" id="UP000789901">
    <property type="component" value="Unassembled WGS sequence"/>
</dbReference>
<comment type="caution">
    <text evidence="1">The sequence shown here is derived from an EMBL/GenBank/DDBJ whole genome shotgun (WGS) entry which is preliminary data.</text>
</comment>
<dbReference type="EMBL" id="CAJVQB010006345">
    <property type="protein sequence ID" value="CAG8682287.1"/>
    <property type="molecule type" value="Genomic_DNA"/>
</dbReference>
<organism evidence="1 2">
    <name type="scientific">Gigaspora margarita</name>
    <dbReference type="NCBI Taxonomy" id="4874"/>
    <lineage>
        <taxon>Eukaryota</taxon>
        <taxon>Fungi</taxon>
        <taxon>Fungi incertae sedis</taxon>
        <taxon>Mucoromycota</taxon>
        <taxon>Glomeromycotina</taxon>
        <taxon>Glomeromycetes</taxon>
        <taxon>Diversisporales</taxon>
        <taxon>Gigasporaceae</taxon>
        <taxon>Gigaspora</taxon>
    </lineage>
</organism>
<gene>
    <name evidence="1" type="ORF">GMARGA_LOCUS11033</name>
</gene>
<keyword evidence="2" id="KW-1185">Reference proteome</keyword>
<sequence length="80" mass="9741">MSDWYERAIKDEYIILFEYEPFKNRKYISKGRFGTVYSAYLEDIDQTIALKSLNHELKDENKVHKFVRENIQLSEYRPSE</sequence>
<protein>
    <submittedName>
        <fullName evidence="1">23995_t:CDS:1</fullName>
    </submittedName>
</protein>
<dbReference type="InterPro" id="IPR011009">
    <property type="entry name" value="Kinase-like_dom_sf"/>
</dbReference>
<accession>A0ABN7UV32</accession>
<evidence type="ECO:0000313" key="2">
    <source>
        <dbReference type="Proteomes" id="UP000789901"/>
    </source>
</evidence>
<proteinExistence type="predicted"/>
<dbReference type="SUPFAM" id="SSF56112">
    <property type="entry name" value="Protein kinase-like (PK-like)"/>
    <property type="match status" value="1"/>
</dbReference>
<evidence type="ECO:0000313" key="1">
    <source>
        <dbReference type="EMBL" id="CAG8682287.1"/>
    </source>
</evidence>
<name>A0ABN7UV32_GIGMA</name>
<dbReference type="Gene3D" id="3.30.200.20">
    <property type="entry name" value="Phosphorylase Kinase, domain 1"/>
    <property type="match status" value="1"/>
</dbReference>